<reference evidence="1" key="1">
    <citation type="submission" date="2014-11" db="EMBL/GenBank/DDBJ databases">
        <authorList>
            <person name="Amaro Gonzalez C."/>
        </authorList>
    </citation>
    <scope>NUCLEOTIDE SEQUENCE</scope>
</reference>
<reference evidence="1" key="2">
    <citation type="journal article" date="2015" name="Fish Shellfish Immunol.">
        <title>Early steps in the European eel (Anguilla anguilla)-Vibrio vulnificus interaction in the gills: Role of the RtxA13 toxin.</title>
        <authorList>
            <person name="Callol A."/>
            <person name="Pajuelo D."/>
            <person name="Ebbesson L."/>
            <person name="Teles M."/>
            <person name="MacKenzie S."/>
            <person name="Amaro C."/>
        </authorList>
    </citation>
    <scope>NUCLEOTIDE SEQUENCE</scope>
</reference>
<name>A0A0E9XMF5_ANGAN</name>
<sequence length="9" mass="1133">MNRRDVNKT</sequence>
<accession>A0A0E9XMF5</accession>
<protein>
    <submittedName>
        <fullName evidence="1">Uncharacterized protein</fullName>
    </submittedName>
</protein>
<proteinExistence type="predicted"/>
<organism evidence="1">
    <name type="scientific">Anguilla anguilla</name>
    <name type="common">European freshwater eel</name>
    <name type="synonym">Muraena anguilla</name>
    <dbReference type="NCBI Taxonomy" id="7936"/>
    <lineage>
        <taxon>Eukaryota</taxon>
        <taxon>Metazoa</taxon>
        <taxon>Chordata</taxon>
        <taxon>Craniata</taxon>
        <taxon>Vertebrata</taxon>
        <taxon>Euteleostomi</taxon>
        <taxon>Actinopterygii</taxon>
        <taxon>Neopterygii</taxon>
        <taxon>Teleostei</taxon>
        <taxon>Anguilliformes</taxon>
        <taxon>Anguillidae</taxon>
        <taxon>Anguilla</taxon>
    </lineage>
</organism>
<dbReference type="EMBL" id="GBXM01004670">
    <property type="protein sequence ID" value="JAI03908.1"/>
    <property type="molecule type" value="Transcribed_RNA"/>
</dbReference>
<evidence type="ECO:0000313" key="1">
    <source>
        <dbReference type="EMBL" id="JAI03908.1"/>
    </source>
</evidence>